<dbReference type="Pfam" id="PF12706">
    <property type="entry name" value="Lactamase_B_2"/>
    <property type="match status" value="1"/>
</dbReference>
<evidence type="ECO:0000259" key="3">
    <source>
        <dbReference type="SMART" id="SM00849"/>
    </source>
</evidence>
<evidence type="ECO:0000313" key="5">
    <source>
        <dbReference type="Proteomes" id="UP000192050"/>
    </source>
</evidence>
<keyword evidence="1 2" id="KW-0378">Hydrolase</keyword>
<dbReference type="InterPro" id="IPR001279">
    <property type="entry name" value="Metallo-B-lactamas"/>
</dbReference>
<dbReference type="EMBL" id="CP015363">
    <property type="protein sequence ID" value="ARD85132.1"/>
    <property type="molecule type" value="Genomic_DNA"/>
</dbReference>
<dbReference type="HAMAP" id="MF_00457">
    <property type="entry name" value="UPF0173"/>
    <property type="match status" value="1"/>
</dbReference>
<dbReference type="AlphaFoldDB" id="A0A1V0N4R7"/>
<gene>
    <name evidence="4" type="ORF">FAD_1264</name>
</gene>
<sequence length="224" mass="24267">MATEIIWHGHAGFSIKNAVNILVDPFFSGNPLSSEDVNSIKADLILVTHGHFDHAGDAVTIAKKNGCPIVCSFELSEIIKKENVETIDINPGGTIEYNGVKATAVPAIHSSSYNGAYAGEAMGFIIDNGDLKIYHAGDTTFFKDMELIGEIYHPDVAMLPIGGHYTMDVDGAIEALKLLKVKNAIPMHYNTFPPIKADASEFQKKAERSGIKAIVPEIARPFKL</sequence>
<dbReference type="InterPro" id="IPR050114">
    <property type="entry name" value="UPF0173_UPF0282_UlaG_hydrolase"/>
</dbReference>
<dbReference type="InterPro" id="IPR022877">
    <property type="entry name" value="UPF0173"/>
</dbReference>
<dbReference type="InterPro" id="IPR036866">
    <property type="entry name" value="RibonucZ/Hydroxyglut_hydro"/>
</dbReference>
<comment type="similarity">
    <text evidence="2">Belongs to the UPF0173 family.</text>
</comment>
<dbReference type="Gene3D" id="3.60.15.10">
    <property type="entry name" value="Ribonuclease Z/Hydroxyacylglutathione hydrolase-like"/>
    <property type="match status" value="1"/>
</dbReference>
<feature type="domain" description="Metallo-beta-lactamase" evidence="3">
    <location>
        <begin position="9"/>
        <end position="188"/>
    </location>
</feature>
<protein>
    <recommendedName>
        <fullName evidence="2">UPF0173 metal-dependent hydrolase FAD_1264</fullName>
    </recommendedName>
</protein>
<reference evidence="4 5" key="1">
    <citation type="submission" date="2011-10" db="EMBL/GenBank/DDBJ databases">
        <title>Metabolic and evolutionary patterns in the extreme acidophile Ferroplasma acidiphilum.</title>
        <authorList>
            <person name="Golyshina O.V."/>
            <person name="Kozyavkin S.A."/>
            <person name="Tatusov R.L."/>
            <person name="Slesarev A.I."/>
            <person name="Golyshin P.N."/>
        </authorList>
    </citation>
    <scope>NUCLEOTIDE SEQUENCE [LARGE SCALE GENOMIC DNA]</scope>
    <source>
        <strain evidence="5">Y</strain>
    </source>
</reference>
<dbReference type="PANTHER" id="PTHR43546">
    <property type="entry name" value="UPF0173 METAL-DEPENDENT HYDROLASE MJ1163-RELATED"/>
    <property type="match status" value="1"/>
</dbReference>
<keyword evidence="5" id="KW-1185">Reference proteome</keyword>
<evidence type="ECO:0000256" key="1">
    <source>
        <dbReference type="ARBA" id="ARBA00022801"/>
    </source>
</evidence>
<organism evidence="4 5">
    <name type="scientific">Ferroplasma acidiphilum</name>
    <dbReference type="NCBI Taxonomy" id="74969"/>
    <lineage>
        <taxon>Archaea</taxon>
        <taxon>Methanobacteriati</taxon>
        <taxon>Thermoplasmatota</taxon>
        <taxon>Thermoplasmata</taxon>
        <taxon>Thermoplasmatales</taxon>
        <taxon>Ferroplasmaceae</taxon>
        <taxon>Ferroplasma</taxon>
    </lineage>
</organism>
<dbReference type="GO" id="GO:0016787">
    <property type="term" value="F:hydrolase activity"/>
    <property type="evidence" value="ECO:0007669"/>
    <property type="project" value="UniProtKB-UniRule"/>
</dbReference>
<evidence type="ECO:0000313" key="4">
    <source>
        <dbReference type="EMBL" id="ARD85132.1"/>
    </source>
</evidence>
<dbReference type="OrthoDB" id="28313at2157"/>
<dbReference type="SMART" id="SM00849">
    <property type="entry name" value="Lactamase_B"/>
    <property type="match status" value="1"/>
</dbReference>
<accession>A0A1V0N4R7</accession>
<dbReference type="Proteomes" id="UP000192050">
    <property type="component" value="Chromosome"/>
</dbReference>
<dbReference type="RefSeq" id="WP_081142704.1">
    <property type="nucleotide sequence ID" value="NZ_CP015363.1"/>
</dbReference>
<dbReference type="KEGG" id="fai:FAD_1264"/>
<dbReference type="STRING" id="74969.FAD_1264"/>
<dbReference type="SUPFAM" id="SSF56281">
    <property type="entry name" value="Metallo-hydrolase/oxidoreductase"/>
    <property type="match status" value="1"/>
</dbReference>
<dbReference type="NCBIfam" id="NF001911">
    <property type="entry name" value="PRK00685.1"/>
    <property type="match status" value="1"/>
</dbReference>
<name>A0A1V0N4R7_9ARCH</name>
<dbReference type="GeneID" id="31676762"/>
<dbReference type="PANTHER" id="PTHR43546:SF3">
    <property type="entry name" value="UPF0173 METAL-DEPENDENT HYDROLASE MJ1163"/>
    <property type="match status" value="1"/>
</dbReference>
<evidence type="ECO:0000256" key="2">
    <source>
        <dbReference type="HAMAP-Rule" id="MF_00457"/>
    </source>
</evidence>
<proteinExistence type="inferred from homology"/>